<evidence type="ECO:0000256" key="20">
    <source>
        <dbReference type="PIRSR" id="PIRSR000006-1"/>
    </source>
</evidence>
<evidence type="ECO:0000256" key="19">
    <source>
        <dbReference type="PIRNR" id="PIRNR000006"/>
    </source>
</evidence>
<feature type="binding site" description="covalent" evidence="21">
    <location>
        <position position="123"/>
    </location>
    <ligand>
        <name>heme c</name>
        <dbReference type="ChEBI" id="CHEBI:61717"/>
        <label>1</label>
    </ligand>
</feature>
<feature type="binding site" description="axial binding residue" evidence="20">
    <location>
        <position position="124"/>
    </location>
    <ligand>
        <name>heme c</name>
        <dbReference type="ChEBI" id="CHEBI:61717"/>
        <label>1</label>
    </ligand>
    <ligandPart>
        <name>Fe</name>
        <dbReference type="ChEBI" id="CHEBI:18248"/>
    </ligandPart>
</feature>
<evidence type="ECO:0000256" key="6">
    <source>
        <dbReference type="ARBA" id="ARBA00022519"/>
    </source>
</evidence>
<keyword evidence="5 19" id="KW-1003">Cell membrane</keyword>
<feature type="binding site" description="axial binding residue" evidence="20">
    <location>
        <position position="165"/>
    </location>
    <ligand>
        <name>heme c</name>
        <dbReference type="ChEBI" id="CHEBI:61717"/>
        <label>2</label>
    </ligand>
    <ligandPart>
        <name>Fe</name>
        <dbReference type="ChEBI" id="CHEBI:18248"/>
    </ligandPart>
</feature>
<dbReference type="InterPro" id="IPR008168">
    <property type="entry name" value="Cyt_C_IC"/>
</dbReference>
<evidence type="ECO:0000256" key="21">
    <source>
        <dbReference type="PIRSR" id="PIRSR000006-2"/>
    </source>
</evidence>
<evidence type="ECO:0000256" key="8">
    <source>
        <dbReference type="ARBA" id="ARBA00022660"/>
    </source>
</evidence>
<dbReference type="InterPro" id="IPR038414">
    <property type="entry name" value="CcoP_N_sf"/>
</dbReference>
<feature type="binding site" description="covalent" evidence="21">
    <location>
        <position position="208"/>
    </location>
    <ligand>
        <name>heme c</name>
        <dbReference type="ChEBI" id="CHEBI:61717"/>
        <label>2</label>
    </ligand>
</feature>
<protein>
    <recommendedName>
        <fullName evidence="19">Cbb3-type cytochrome c oxidase subunit</fullName>
    </recommendedName>
</protein>
<evidence type="ECO:0000256" key="3">
    <source>
        <dbReference type="ARBA" id="ARBA00006113"/>
    </source>
</evidence>
<dbReference type="PIRSF" id="PIRSF000006">
    <property type="entry name" value="Cbb3-Cox_fixP"/>
    <property type="match status" value="1"/>
</dbReference>
<accession>A0A2T4CZR1</accession>
<evidence type="ECO:0000256" key="5">
    <source>
        <dbReference type="ARBA" id="ARBA00022475"/>
    </source>
</evidence>
<feature type="domain" description="Cytochrome c" evidence="24">
    <location>
        <begin position="191"/>
        <end position="307"/>
    </location>
</feature>
<evidence type="ECO:0000256" key="7">
    <source>
        <dbReference type="ARBA" id="ARBA00022617"/>
    </source>
</evidence>
<feature type="binding site" description="covalent" evidence="21">
    <location>
        <position position="120"/>
    </location>
    <ligand>
        <name>heme c</name>
        <dbReference type="ChEBI" id="CHEBI:61717"/>
        <label>1</label>
    </ligand>
</feature>
<dbReference type="EMBL" id="PYVN01000001">
    <property type="protein sequence ID" value="PTB86968.1"/>
    <property type="molecule type" value="Genomic_DNA"/>
</dbReference>
<dbReference type="InterPro" id="IPR050597">
    <property type="entry name" value="Cytochrome_c_Oxidase_Subunit"/>
</dbReference>
<dbReference type="GO" id="GO:0006119">
    <property type="term" value="P:oxidative phosphorylation"/>
    <property type="evidence" value="ECO:0007669"/>
    <property type="project" value="UniProtKB-UniPathway"/>
</dbReference>
<keyword evidence="11" id="KW-0677">Repeat</keyword>
<name>A0A2T4CZR1_9GAMM</name>
<dbReference type="InterPro" id="IPR009056">
    <property type="entry name" value="Cyt_c-like_dom"/>
</dbReference>
<keyword evidence="10 19" id="KW-0479">Metal-binding</keyword>
<keyword evidence="4 19" id="KW-0813">Transport</keyword>
<dbReference type="Gene3D" id="1.10.760.10">
    <property type="entry name" value="Cytochrome c-like domain"/>
    <property type="match status" value="2"/>
</dbReference>
<keyword evidence="18 19" id="KW-0472">Membrane</keyword>
<evidence type="ECO:0000256" key="1">
    <source>
        <dbReference type="ARBA" id="ARBA00004533"/>
    </source>
</evidence>
<keyword evidence="17 19" id="KW-0406">Ion transport</keyword>
<evidence type="ECO:0000313" key="25">
    <source>
        <dbReference type="EMBL" id="PTB86968.1"/>
    </source>
</evidence>
<comment type="cofactor">
    <cofactor evidence="19 21">
        <name>heme c</name>
        <dbReference type="ChEBI" id="CHEBI:61717"/>
    </cofactor>
    <text evidence="19 21">Binds 2 heme C groups per subunit.</text>
</comment>
<dbReference type="PANTHER" id="PTHR33751:SF1">
    <property type="entry name" value="CBB3-TYPE CYTOCHROME C OXIDASE SUBUNIT FIXP"/>
    <property type="match status" value="1"/>
</dbReference>
<keyword evidence="15 19" id="KW-0560">Oxidoreductase</keyword>
<dbReference type="PRINTS" id="PR00605">
    <property type="entry name" value="CYTCHROMECIC"/>
</dbReference>
<evidence type="ECO:0000259" key="24">
    <source>
        <dbReference type="PROSITE" id="PS51007"/>
    </source>
</evidence>
<reference evidence="25" key="1">
    <citation type="submission" date="2018-03" db="EMBL/GenBank/DDBJ databases">
        <title>Cross-interface Injection: A General Nanoliter Liquid Handling Method Applied to Single Cells Genome Amplification Automated Nanoliter Liquid Handling Applied to Single Cell Multiple Displacement Amplification.</title>
        <authorList>
            <person name="Yun J."/>
            <person name="Xu P."/>
            <person name="Xu J."/>
            <person name="Dai X."/>
            <person name="Wang Y."/>
            <person name="Zheng X."/>
            <person name="Cao C."/>
            <person name="Yi Q."/>
            <person name="Zhu Y."/>
            <person name="Wang L."/>
            <person name="Dong Z."/>
            <person name="Huang Y."/>
            <person name="Huang L."/>
            <person name="Du W."/>
        </authorList>
    </citation>
    <scope>NUCLEOTIDE SEQUENCE [LARGE SCALE GENOMIC DNA]</scope>
    <source>
        <strain evidence="25">Z-D3-2</strain>
    </source>
</reference>
<keyword evidence="16 19" id="KW-0408">Iron</keyword>
<sequence length="311" mass="34450">MADNNKNPNECPDTGHEWDGIRELTNPPPRWWTIALYLSGLLVLVYFILYPSLPLVNGNTQGILGWTQINEYKEDMAQIKEKRAPFEDRIAAMSAEEILEDDELLRYAVGSSKVLYGDNCAACHGVGGYPQPGSGYPILADDDWLYGGTVNKIIETLAKGRQGMMPAHAELLTEEEVDGLVEFVLSNSAGEATEAQWKLYNEKGCVACHGAEAKGIQQLGSANLSDKVWCFSGEPDEIRHTILHGVNDANDPNTRIAVMPGWNEKLAVRLEAEEYGDDPEEYYEGDETQRLSETEIKKLAVYVHQLGGGEE</sequence>
<dbReference type="PROSITE" id="PS51007">
    <property type="entry name" value="CYTC"/>
    <property type="match status" value="2"/>
</dbReference>
<keyword evidence="9 23" id="KW-0812">Transmembrane</keyword>
<evidence type="ECO:0000256" key="14">
    <source>
        <dbReference type="ARBA" id="ARBA00022989"/>
    </source>
</evidence>
<dbReference type="NCBIfam" id="TIGR00782">
    <property type="entry name" value="ccoP"/>
    <property type="match status" value="1"/>
</dbReference>
<feature type="transmembrane region" description="Helical" evidence="23">
    <location>
        <begin position="31"/>
        <end position="49"/>
    </location>
</feature>
<dbReference type="GO" id="GO:0005886">
    <property type="term" value="C:plasma membrane"/>
    <property type="evidence" value="ECO:0007669"/>
    <property type="project" value="UniProtKB-SubCell"/>
</dbReference>
<evidence type="ECO:0000256" key="10">
    <source>
        <dbReference type="ARBA" id="ARBA00022723"/>
    </source>
</evidence>
<keyword evidence="8 19" id="KW-0679">Respiratory chain</keyword>
<feature type="binding site" description="covalent" evidence="21">
    <location>
        <position position="205"/>
    </location>
    <ligand>
        <name>heme c</name>
        <dbReference type="ChEBI" id="CHEBI:61717"/>
        <label>2</label>
    </ligand>
</feature>
<dbReference type="AlphaFoldDB" id="A0A2T4CZR1"/>
<comment type="subcellular location">
    <subcellularLocation>
        <location evidence="1 19">Cell inner membrane</location>
    </subcellularLocation>
</comment>
<dbReference type="InterPro" id="IPR004678">
    <property type="entry name" value="Cyt_c_oxidase_cbb3_su3"/>
</dbReference>
<evidence type="ECO:0000256" key="18">
    <source>
        <dbReference type="ARBA" id="ARBA00023136"/>
    </source>
</evidence>
<evidence type="ECO:0000256" key="22">
    <source>
        <dbReference type="SAM" id="MobiDB-lite"/>
    </source>
</evidence>
<dbReference type="GO" id="GO:1902600">
    <property type="term" value="P:proton transmembrane transport"/>
    <property type="evidence" value="ECO:0007669"/>
    <property type="project" value="UniProtKB-KW"/>
</dbReference>
<dbReference type="Pfam" id="PF14715">
    <property type="entry name" value="FixP_N"/>
    <property type="match status" value="1"/>
</dbReference>
<evidence type="ECO:0000256" key="16">
    <source>
        <dbReference type="ARBA" id="ARBA00023004"/>
    </source>
</evidence>
<dbReference type="GO" id="GO:0009055">
    <property type="term" value="F:electron transfer activity"/>
    <property type="evidence" value="ECO:0007669"/>
    <property type="project" value="InterPro"/>
</dbReference>
<gene>
    <name evidence="25" type="primary">ccoP</name>
    <name evidence="25" type="ORF">C9940_00145</name>
</gene>
<comment type="similarity">
    <text evidence="3 19">Belongs to the CcoP / FixP family.</text>
</comment>
<evidence type="ECO:0000256" key="4">
    <source>
        <dbReference type="ARBA" id="ARBA00022448"/>
    </source>
</evidence>
<dbReference type="PANTHER" id="PTHR33751">
    <property type="entry name" value="CBB3-TYPE CYTOCHROME C OXIDASE SUBUNIT FIXP"/>
    <property type="match status" value="1"/>
</dbReference>
<evidence type="ECO:0000256" key="13">
    <source>
        <dbReference type="ARBA" id="ARBA00022982"/>
    </source>
</evidence>
<keyword evidence="14 23" id="KW-1133">Transmembrane helix</keyword>
<keyword evidence="13 19" id="KW-0249">Electron transport</keyword>
<dbReference type="UniPathway" id="UPA00705"/>
<feature type="binding site" description="axial binding residue" evidence="20">
    <location>
        <position position="259"/>
    </location>
    <ligand>
        <name>heme c</name>
        <dbReference type="ChEBI" id="CHEBI:61717"/>
        <label>1</label>
    </ligand>
    <ligandPart>
        <name>Fe</name>
        <dbReference type="ChEBI" id="CHEBI:18248"/>
    </ligandPart>
</feature>
<evidence type="ECO:0000256" key="17">
    <source>
        <dbReference type="ARBA" id="ARBA00023065"/>
    </source>
</evidence>
<feature type="region of interest" description="Disordered" evidence="22">
    <location>
        <begin position="1"/>
        <end position="20"/>
    </location>
</feature>
<dbReference type="GO" id="GO:0016491">
    <property type="term" value="F:oxidoreductase activity"/>
    <property type="evidence" value="ECO:0007669"/>
    <property type="project" value="UniProtKB-KW"/>
</dbReference>
<dbReference type="SUPFAM" id="SSF46626">
    <property type="entry name" value="Cytochrome c"/>
    <property type="match status" value="2"/>
</dbReference>
<keyword evidence="7 19" id="KW-0349">Heme</keyword>
<proteinExistence type="inferred from homology"/>
<dbReference type="InterPro" id="IPR032858">
    <property type="entry name" value="CcoP_N"/>
</dbReference>
<evidence type="ECO:0000256" key="23">
    <source>
        <dbReference type="SAM" id="Phobius"/>
    </source>
</evidence>
<evidence type="ECO:0000256" key="2">
    <source>
        <dbReference type="ARBA" id="ARBA00004673"/>
    </source>
</evidence>
<evidence type="ECO:0000256" key="11">
    <source>
        <dbReference type="ARBA" id="ARBA00022737"/>
    </source>
</evidence>
<evidence type="ECO:0000256" key="12">
    <source>
        <dbReference type="ARBA" id="ARBA00022781"/>
    </source>
</evidence>
<evidence type="ECO:0000256" key="15">
    <source>
        <dbReference type="ARBA" id="ARBA00023002"/>
    </source>
</evidence>
<dbReference type="Pfam" id="PF13442">
    <property type="entry name" value="Cytochrome_CBB3"/>
    <property type="match status" value="1"/>
</dbReference>
<dbReference type="InterPro" id="IPR036909">
    <property type="entry name" value="Cyt_c-like_dom_sf"/>
</dbReference>
<comment type="pathway">
    <text evidence="2 19">Energy metabolism; oxidative phosphorylation.</text>
</comment>
<comment type="caution">
    <text evidence="25">The sequence shown here is derived from an EMBL/GenBank/DDBJ whole genome shotgun (WGS) entry which is preliminary data.</text>
</comment>
<dbReference type="Pfam" id="PF00034">
    <property type="entry name" value="Cytochrom_C"/>
    <property type="match status" value="1"/>
</dbReference>
<comment type="function">
    <text evidence="19">C-type cytochrome. Part of the cbb3-type cytochrome c oxidase complex.</text>
</comment>
<evidence type="ECO:0000256" key="9">
    <source>
        <dbReference type="ARBA" id="ARBA00022692"/>
    </source>
</evidence>
<organism evidence="25">
    <name type="scientific">Pseudidiomarina aestuarii</name>
    <dbReference type="NCBI Taxonomy" id="624146"/>
    <lineage>
        <taxon>Bacteria</taxon>
        <taxon>Pseudomonadati</taxon>
        <taxon>Pseudomonadota</taxon>
        <taxon>Gammaproteobacteria</taxon>
        <taxon>Alteromonadales</taxon>
        <taxon>Idiomarinaceae</taxon>
        <taxon>Pseudidiomarina</taxon>
    </lineage>
</organism>
<dbReference type="GO" id="GO:0020037">
    <property type="term" value="F:heme binding"/>
    <property type="evidence" value="ECO:0007669"/>
    <property type="project" value="InterPro"/>
</dbReference>
<feature type="binding site" description="axial binding residue" evidence="20">
    <location>
        <position position="209"/>
    </location>
    <ligand>
        <name>heme c</name>
        <dbReference type="ChEBI" id="CHEBI:61717"/>
        <label>2</label>
    </ligand>
    <ligandPart>
        <name>Fe</name>
        <dbReference type="ChEBI" id="CHEBI:18248"/>
    </ligandPart>
</feature>
<feature type="domain" description="Cytochrome c" evidence="24">
    <location>
        <begin position="107"/>
        <end position="188"/>
    </location>
</feature>
<dbReference type="Gene3D" id="6.10.280.130">
    <property type="match status" value="1"/>
</dbReference>
<comment type="subunit">
    <text evidence="19">Component of the cbb3-type cytochrome c oxidase.</text>
</comment>
<keyword evidence="6 19" id="KW-0997">Cell inner membrane</keyword>
<dbReference type="GO" id="GO:0005506">
    <property type="term" value="F:iron ion binding"/>
    <property type="evidence" value="ECO:0007669"/>
    <property type="project" value="InterPro"/>
</dbReference>
<keyword evidence="12 19" id="KW-0375">Hydrogen ion transport</keyword>